<comment type="caution">
    <text evidence="1">The sequence shown here is derived from an EMBL/GenBank/DDBJ whole genome shotgun (WGS) entry which is preliminary data.</text>
</comment>
<sequence>MNALDRDIQWDWQKPELTRAGQTKFWDRQAPTYDLADMTTDNSSEINEVIKYCCQYGYQELITLGSAIGCRDPKMIFKQAYCGRSRTTCTPPNSGLPQVFFNDLSETQVERAKKEILARCQQCGARIKFYSGPIHEICGQAGRGSRTLLLGVYNIESFFNADPCHDYPLAGFDEYLKNAVMLGDYFWFDWLILCNGILSTKPADLELSATASQNKRESFRQILRTHCWKKMQDGSEAIALQIVGVLKNKDGFFISHWYGKEGLCRLLSMIFSPNDYDVPPPLSLAKGFLVIVKRKNAQSIGVITMLNNVLGNIIPEEQLMT</sequence>
<dbReference type="Proteomes" id="UP000229335">
    <property type="component" value="Unassembled WGS sequence"/>
</dbReference>
<accession>A0A2M6WLZ8</accession>
<feature type="non-terminal residue" evidence="1">
    <location>
        <position position="321"/>
    </location>
</feature>
<dbReference type="EMBL" id="PFAS01000040">
    <property type="protein sequence ID" value="PIT93805.1"/>
    <property type="molecule type" value="Genomic_DNA"/>
</dbReference>
<reference evidence="2" key="1">
    <citation type="submission" date="2017-09" db="EMBL/GenBank/DDBJ databases">
        <title>Depth-based differentiation of microbial function through sediment-hosted aquifers and enrichment of novel symbionts in the deep terrestrial subsurface.</title>
        <authorList>
            <person name="Probst A.J."/>
            <person name="Ladd B."/>
            <person name="Jarett J.K."/>
            <person name="Geller-Mcgrath D.E."/>
            <person name="Sieber C.M.K."/>
            <person name="Emerson J.B."/>
            <person name="Anantharaman K."/>
            <person name="Thomas B.C."/>
            <person name="Malmstrom R."/>
            <person name="Stieglmeier M."/>
            <person name="Klingl A."/>
            <person name="Woyke T."/>
            <person name="Ryan C.M."/>
            <person name="Banfield J.F."/>
        </authorList>
    </citation>
    <scope>NUCLEOTIDE SEQUENCE [LARGE SCALE GENOMIC DNA]</scope>
</reference>
<protein>
    <submittedName>
        <fullName evidence="1">Uncharacterized protein</fullName>
    </submittedName>
</protein>
<proteinExistence type="predicted"/>
<gene>
    <name evidence="1" type="ORF">COU00_02440</name>
</gene>
<name>A0A2M6WLZ8_9BACT</name>
<organism evidence="1 2">
    <name type="scientific">Candidatus Falkowbacteria bacterium CG10_big_fil_rev_8_21_14_0_10_43_11</name>
    <dbReference type="NCBI Taxonomy" id="1974568"/>
    <lineage>
        <taxon>Bacteria</taxon>
        <taxon>Candidatus Falkowiibacteriota</taxon>
    </lineage>
</organism>
<dbReference type="AlphaFoldDB" id="A0A2M6WLZ8"/>
<evidence type="ECO:0000313" key="2">
    <source>
        <dbReference type="Proteomes" id="UP000229335"/>
    </source>
</evidence>
<evidence type="ECO:0000313" key="1">
    <source>
        <dbReference type="EMBL" id="PIT93805.1"/>
    </source>
</evidence>